<feature type="chain" id="PRO_5042900414" evidence="1">
    <location>
        <begin position="23"/>
        <end position="328"/>
    </location>
</feature>
<comment type="caution">
    <text evidence="2">The sequence shown here is derived from an EMBL/GenBank/DDBJ whole genome shotgun (WGS) entry which is preliminary data.</text>
</comment>
<protein>
    <submittedName>
        <fullName evidence="2">DUF4848 domain-containing protein</fullName>
    </submittedName>
</protein>
<feature type="signal peptide" evidence="1">
    <location>
        <begin position="1"/>
        <end position="22"/>
    </location>
</feature>
<evidence type="ECO:0000256" key="1">
    <source>
        <dbReference type="SAM" id="SignalP"/>
    </source>
</evidence>
<dbReference type="AlphaFoldDB" id="A0AAP2DGX5"/>
<dbReference type="Proteomes" id="UP001319200">
    <property type="component" value="Unassembled WGS sequence"/>
</dbReference>
<sequence>MNPKTLTKSILLLAFVVAISCADEPNLQRTDVSPVKVRNGMLEFADKLAYNKVSQQLDAMSPDQLNEWEKSLPGFISIRSIYEKATLEEEIFLDNGGKPGEHSAFVQQHAEALAFVREDVMQPNLPPHTERHLSSFVNEKGFVKIGNSIFEYRSGSIKEIQDGDESKIAQLEKYSVSDPSQKILVITFTRIKINPKDIKIAFTGNSSCTGYTSGGGQRVKGNIDLHLAQMVTDGQLYWSAYVNIYATNQEKRLGIWSGKRTSQLYIYGSVDVGPDWGSFIVDVGTGGDLQTTLSTSYSFPYRLAANASNPYMSGTMTYYGRDGSSCSI</sequence>
<evidence type="ECO:0000313" key="2">
    <source>
        <dbReference type="EMBL" id="MBT1696168.1"/>
    </source>
</evidence>
<keyword evidence="3" id="KW-1185">Reference proteome</keyword>
<proteinExistence type="predicted"/>
<organism evidence="2 3">
    <name type="scientific">Chryseosolibacter histidini</name>
    <dbReference type="NCBI Taxonomy" id="2782349"/>
    <lineage>
        <taxon>Bacteria</taxon>
        <taxon>Pseudomonadati</taxon>
        <taxon>Bacteroidota</taxon>
        <taxon>Cytophagia</taxon>
        <taxon>Cytophagales</taxon>
        <taxon>Chryseotaleaceae</taxon>
        <taxon>Chryseosolibacter</taxon>
    </lineage>
</organism>
<name>A0AAP2DGX5_9BACT</name>
<dbReference type="EMBL" id="JAHESF010000003">
    <property type="protein sequence ID" value="MBT1696168.1"/>
    <property type="molecule type" value="Genomic_DNA"/>
</dbReference>
<dbReference type="PROSITE" id="PS51257">
    <property type="entry name" value="PROKAR_LIPOPROTEIN"/>
    <property type="match status" value="1"/>
</dbReference>
<dbReference type="RefSeq" id="WP_254161212.1">
    <property type="nucleotide sequence ID" value="NZ_JAHESF010000003.1"/>
</dbReference>
<reference evidence="2 3" key="1">
    <citation type="submission" date="2021-05" db="EMBL/GenBank/DDBJ databases">
        <title>A Polyphasic approach of four new species of the genus Ohtaekwangia: Ohtaekwangia histidinii sp. nov., Ohtaekwangia cretensis sp. nov., Ohtaekwangia indiensis sp. nov., Ohtaekwangia reichenbachii sp. nov. from diverse environment.</title>
        <authorList>
            <person name="Octaviana S."/>
        </authorList>
    </citation>
    <scope>NUCLEOTIDE SEQUENCE [LARGE SCALE GENOMIC DNA]</scope>
    <source>
        <strain evidence="2 3">PWU4</strain>
    </source>
</reference>
<keyword evidence="1" id="KW-0732">Signal</keyword>
<accession>A0AAP2DGX5</accession>
<gene>
    <name evidence="2" type="ORF">KK083_04735</name>
</gene>
<evidence type="ECO:0000313" key="3">
    <source>
        <dbReference type="Proteomes" id="UP001319200"/>
    </source>
</evidence>